<dbReference type="InterPro" id="IPR020846">
    <property type="entry name" value="MFS_dom"/>
</dbReference>
<dbReference type="Pfam" id="PF07690">
    <property type="entry name" value="MFS_1"/>
    <property type="match status" value="1"/>
</dbReference>
<dbReference type="GO" id="GO:0022857">
    <property type="term" value="F:transmembrane transporter activity"/>
    <property type="evidence" value="ECO:0007669"/>
    <property type="project" value="InterPro"/>
</dbReference>
<dbReference type="PANTHER" id="PTHR42718:SF42">
    <property type="entry name" value="EXPORT PROTEIN"/>
    <property type="match status" value="1"/>
</dbReference>
<evidence type="ECO:0000256" key="2">
    <source>
        <dbReference type="ARBA" id="ARBA00022448"/>
    </source>
</evidence>
<feature type="transmembrane region" description="Helical" evidence="7">
    <location>
        <begin position="162"/>
        <end position="188"/>
    </location>
</feature>
<evidence type="ECO:0000256" key="7">
    <source>
        <dbReference type="SAM" id="Phobius"/>
    </source>
</evidence>
<dbReference type="EMBL" id="CAFBNE010000011">
    <property type="protein sequence ID" value="CAB4935477.1"/>
    <property type="molecule type" value="Genomic_DNA"/>
</dbReference>
<dbReference type="InterPro" id="IPR004638">
    <property type="entry name" value="EmrB-like"/>
</dbReference>
<dbReference type="PANTHER" id="PTHR42718">
    <property type="entry name" value="MAJOR FACILITATOR SUPERFAMILY MULTIDRUG TRANSPORTER MFSC"/>
    <property type="match status" value="1"/>
</dbReference>
<keyword evidence="2" id="KW-0813">Transport</keyword>
<feature type="transmembrane region" description="Helical" evidence="7">
    <location>
        <begin position="268"/>
        <end position="287"/>
    </location>
</feature>
<evidence type="ECO:0000256" key="6">
    <source>
        <dbReference type="ARBA" id="ARBA00023136"/>
    </source>
</evidence>
<feature type="transmembrane region" description="Helical" evidence="7">
    <location>
        <begin position="331"/>
        <end position="350"/>
    </location>
</feature>
<comment type="subcellular location">
    <subcellularLocation>
        <location evidence="1">Cell membrane</location>
        <topology evidence="1">Multi-pass membrane protein</topology>
    </subcellularLocation>
</comment>
<keyword evidence="6 7" id="KW-0472">Membrane</keyword>
<dbReference type="SUPFAM" id="SSF103473">
    <property type="entry name" value="MFS general substrate transporter"/>
    <property type="match status" value="2"/>
</dbReference>
<evidence type="ECO:0000256" key="1">
    <source>
        <dbReference type="ARBA" id="ARBA00004651"/>
    </source>
</evidence>
<keyword evidence="4 7" id="KW-0812">Transmembrane</keyword>
<feature type="transmembrane region" description="Helical" evidence="7">
    <location>
        <begin position="307"/>
        <end position="324"/>
    </location>
</feature>
<keyword evidence="3" id="KW-1003">Cell membrane</keyword>
<feature type="transmembrane region" description="Helical" evidence="7">
    <location>
        <begin position="135"/>
        <end position="156"/>
    </location>
</feature>
<dbReference type="AlphaFoldDB" id="A0A6J7IYQ9"/>
<organism evidence="9">
    <name type="scientific">freshwater metagenome</name>
    <dbReference type="NCBI Taxonomy" id="449393"/>
    <lineage>
        <taxon>unclassified sequences</taxon>
        <taxon>metagenomes</taxon>
        <taxon>ecological metagenomes</taxon>
    </lineage>
</organism>
<name>A0A6J7IYQ9_9ZZZZ</name>
<dbReference type="Gene3D" id="1.20.1720.10">
    <property type="entry name" value="Multidrug resistance protein D"/>
    <property type="match status" value="1"/>
</dbReference>
<feature type="transmembrane region" description="Helical" evidence="7">
    <location>
        <begin position="356"/>
        <end position="374"/>
    </location>
</feature>
<gene>
    <name evidence="9" type="ORF">UFOPK3772_00536</name>
</gene>
<dbReference type="InterPro" id="IPR036259">
    <property type="entry name" value="MFS_trans_sf"/>
</dbReference>
<sequence length="504" mass="52505">MNTLSVTRRWTALGILCLSLLLAVVDNTIVNVALPTLNRELGAGTTELQWIVDAYTLVFSALLLTMGHFGDRFGRKRVLQLGLLLFAVTSGLAALATTSGQLIGARALMGIGAALIFPATLAILVNIFTDPKERAAAIGIWTAMVGVAVAIGPIAGGLLLEHFWWGSLFLVNIPVAIIAIGLGALLLPDSRDPNVGPMDYRGLVLSAAGVGLIIWAIIEGPIWGWTSVAILSGLIGGVALLVVFTLVERRLVHPMLDVRLFKNARFTAASLSITTAFFALFGFIFLITQFLQLVQGFTPLQAGVRTLPFAIATGIMSPLAIVLMHRFGSKAIVTLGLLVMSAGFLIAATIKVDTPYVGAVLISMVTIAAGLGLATSPATESVMGALPPEQAGAGAAVNDTTREFGGTLGVAIVGSVFLSVYGATVIDGYRSLGLPEQFESVVRESMGGGLAVAGQLPDEVAAQLAGIVQRAFIEGLSRGSLVAALVVVVGAIVAWRYLPARARS</sequence>
<evidence type="ECO:0000256" key="5">
    <source>
        <dbReference type="ARBA" id="ARBA00022989"/>
    </source>
</evidence>
<evidence type="ECO:0000313" key="9">
    <source>
        <dbReference type="EMBL" id="CAB4935477.1"/>
    </source>
</evidence>
<keyword evidence="5 7" id="KW-1133">Transmembrane helix</keyword>
<feature type="transmembrane region" description="Helical" evidence="7">
    <location>
        <begin position="48"/>
        <end position="66"/>
    </location>
</feature>
<evidence type="ECO:0000256" key="3">
    <source>
        <dbReference type="ARBA" id="ARBA00022475"/>
    </source>
</evidence>
<protein>
    <submittedName>
        <fullName evidence="9">Unannotated protein</fullName>
    </submittedName>
</protein>
<dbReference type="NCBIfam" id="TIGR00711">
    <property type="entry name" value="efflux_EmrB"/>
    <property type="match status" value="1"/>
</dbReference>
<dbReference type="PROSITE" id="PS50850">
    <property type="entry name" value="MFS"/>
    <property type="match status" value="1"/>
</dbReference>
<reference evidence="9" key="1">
    <citation type="submission" date="2020-05" db="EMBL/GenBank/DDBJ databases">
        <authorList>
            <person name="Chiriac C."/>
            <person name="Salcher M."/>
            <person name="Ghai R."/>
            <person name="Kavagutti S V."/>
        </authorList>
    </citation>
    <scope>NUCLEOTIDE SEQUENCE</scope>
</reference>
<evidence type="ECO:0000259" key="8">
    <source>
        <dbReference type="PROSITE" id="PS50850"/>
    </source>
</evidence>
<accession>A0A6J7IYQ9</accession>
<evidence type="ECO:0000256" key="4">
    <source>
        <dbReference type="ARBA" id="ARBA00022692"/>
    </source>
</evidence>
<feature type="transmembrane region" description="Helical" evidence="7">
    <location>
        <begin position="479"/>
        <end position="498"/>
    </location>
</feature>
<dbReference type="InterPro" id="IPR011701">
    <property type="entry name" value="MFS"/>
</dbReference>
<dbReference type="CDD" id="cd17321">
    <property type="entry name" value="MFS_MMR_MDR_like"/>
    <property type="match status" value="1"/>
</dbReference>
<dbReference type="GO" id="GO:0005886">
    <property type="term" value="C:plasma membrane"/>
    <property type="evidence" value="ECO:0007669"/>
    <property type="project" value="UniProtKB-SubCell"/>
</dbReference>
<feature type="transmembrane region" description="Helical" evidence="7">
    <location>
        <begin position="103"/>
        <end position="128"/>
    </location>
</feature>
<dbReference type="PRINTS" id="PR01036">
    <property type="entry name" value="TCRTETB"/>
</dbReference>
<feature type="transmembrane region" description="Helical" evidence="7">
    <location>
        <begin position="224"/>
        <end position="247"/>
    </location>
</feature>
<feature type="domain" description="Major facilitator superfamily (MFS) profile" evidence="8">
    <location>
        <begin position="12"/>
        <end position="502"/>
    </location>
</feature>
<feature type="transmembrane region" description="Helical" evidence="7">
    <location>
        <begin position="200"/>
        <end position="218"/>
    </location>
</feature>
<dbReference type="Gene3D" id="1.20.1250.20">
    <property type="entry name" value="MFS general substrate transporter like domains"/>
    <property type="match status" value="1"/>
</dbReference>
<feature type="transmembrane region" description="Helical" evidence="7">
    <location>
        <begin position="78"/>
        <end position="97"/>
    </location>
</feature>
<proteinExistence type="predicted"/>